<organism evidence="3 4">
    <name type="scientific">Actinomadura namibiensis</name>
    <dbReference type="NCBI Taxonomy" id="182080"/>
    <lineage>
        <taxon>Bacteria</taxon>
        <taxon>Bacillati</taxon>
        <taxon>Actinomycetota</taxon>
        <taxon>Actinomycetes</taxon>
        <taxon>Streptosporangiales</taxon>
        <taxon>Thermomonosporaceae</taxon>
        <taxon>Actinomadura</taxon>
    </lineage>
</organism>
<dbReference type="RefSeq" id="WP_182844378.1">
    <property type="nucleotide sequence ID" value="NZ_JACJIA010000004.1"/>
</dbReference>
<evidence type="ECO:0008006" key="5">
    <source>
        <dbReference type="Google" id="ProtNLM"/>
    </source>
</evidence>
<feature type="region of interest" description="Disordered" evidence="1">
    <location>
        <begin position="22"/>
        <end position="55"/>
    </location>
</feature>
<dbReference type="EMBL" id="JACJIA010000004">
    <property type="protein sequence ID" value="MBA8952105.1"/>
    <property type="molecule type" value="Genomic_DNA"/>
</dbReference>
<comment type="caution">
    <text evidence="3">The sequence shown here is derived from an EMBL/GenBank/DDBJ whole genome shotgun (WGS) entry which is preliminary data.</text>
</comment>
<feature type="signal peptide" evidence="2">
    <location>
        <begin position="1"/>
        <end position="26"/>
    </location>
</feature>
<gene>
    <name evidence="3" type="ORF">HNR61_003745</name>
</gene>
<feature type="chain" id="PRO_5031249075" description="Gram-positive cocci surface proteins LPxTG domain-containing protein" evidence="2">
    <location>
        <begin position="27"/>
        <end position="304"/>
    </location>
</feature>
<evidence type="ECO:0000256" key="2">
    <source>
        <dbReference type="SAM" id="SignalP"/>
    </source>
</evidence>
<protein>
    <recommendedName>
        <fullName evidence="5">Gram-positive cocci surface proteins LPxTG domain-containing protein</fullName>
    </recommendedName>
</protein>
<feature type="compositionally biased region" description="Low complexity" evidence="1">
    <location>
        <begin position="262"/>
        <end position="277"/>
    </location>
</feature>
<reference evidence="3 4" key="1">
    <citation type="submission" date="2020-08" db="EMBL/GenBank/DDBJ databases">
        <title>Genomic Encyclopedia of Type Strains, Phase IV (KMG-IV): sequencing the most valuable type-strain genomes for metagenomic binning, comparative biology and taxonomic classification.</title>
        <authorList>
            <person name="Goeker M."/>
        </authorList>
    </citation>
    <scope>NUCLEOTIDE SEQUENCE [LARGE SCALE GENOMIC DNA]</scope>
    <source>
        <strain evidence="3 4">DSM 44197</strain>
    </source>
</reference>
<proteinExistence type="predicted"/>
<keyword evidence="2" id="KW-0732">Signal</keyword>
<keyword evidence="4" id="KW-1185">Reference proteome</keyword>
<evidence type="ECO:0000313" key="3">
    <source>
        <dbReference type="EMBL" id="MBA8952105.1"/>
    </source>
</evidence>
<feature type="region of interest" description="Disordered" evidence="1">
    <location>
        <begin position="131"/>
        <end position="162"/>
    </location>
</feature>
<name>A0A7W3QM20_ACTNM</name>
<dbReference type="AlphaFoldDB" id="A0A7W3QM20"/>
<evidence type="ECO:0000313" key="4">
    <source>
        <dbReference type="Proteomes" id="UP000572680"/>
    </source>
</evidence>
<evidence type="ECO:0000256" key="1">
    <source>
        <dbReference type="SAM" id="MobiDB-lite"/>
    </source>
</evidence>
<sequence length="304" mass="31848">MGIRRLAALGAVSGATLLGAAAPATAAPHPPRNDPGDQPVGPPRIKAQPNPFRPGDNLNLQVTGCEEEPKANGPRNEIFFKGEPTSFDDEGGGVWTAIASTRTDLKPGRTYVTEFFCVTPKGPAGFTLRATVAGKPKPPDDDPPGDDPGPGRPPADPRFRFDHGDVRLTTRRAEPGRTVGIRVTCPSSVRAYSASFSSQPRMEWVQKNRWEGVGRYRTHLPSIVRLTVECVGYGKVSFSTEPGRPEVDDGGPTIPRGAPDTGDGSALSRSGGGSADAAGPLAASLVALAGAGLALRRRTAREDG</sequence>
<feature type="region of interest" description="Disordered" evidence="1">
    <location>
        <begin position="239"/>
        <end position="277"/>
    </location>
</feature>
<dbReference type="Proteomes" id="UP000572680">
    <property type="component" value="Unassembled WGS sequence"/>
</dbReference>
<accession>A0A7W3QM20</accession>